<dbReference type="Gene3D" id="2.40.70.10">
    <property type="entry name" value="Acid Proteases"/>
    <property type="match status" value="1"/>
</dbReference>
<dbReference type="InterPro" id="IPR043502">
    <property type="entry name" value="DNA/RNA_pol_sf"/>
</dbReference>
<evidence type="ECO:0000313" key="1">
    <source>
        <dbReference type="EMBL" id="KAA3477562.1"/>
    </source>
</evidence>
<organism evidence="1 2">
    <name type="scientific">Gossypium australe</name>
    <dbReference type="NCBI Taxonomy" id="47621"/>
    <lineage>
        <taxon>Eukaryota</taxon>
        <taxon>Viridiplantae</taxon>
        <taxon>Streptophyta</taxon>
        <taxon>Embryophyta</taxon>
        <taxon>Tracheophyta</taxon>
        <taxon>Spermatophyta</taxon>
        <taxon>Magnoliopsida</taxon>
        <taxon>eudicotyledons</taxon>
        <taxon>Gunneridae</taxon>
        <taxon>Pentapetalae</taxon>
        <taxon>rosids</taxon>
        <taxon>malvids</taxon>
        <taxon>Malvales</taxon>
        <taxon>Malvaceae</taxon>
        <taxon>Malvoideae</taxon>
        <taxon>Gossypium</taxon>
    </lineage>
</organism>
<sequence>MLFVHNRRLQLPASLLFDVILGIDWLNLHDAVIDCRRKRVDLRCPDAYILDSRVPEKKIDQVSTMCEFSDVFPKELSGLPPEREVEFVIELAPGIAPILITPYRMAPTDLKELKAQLQELTNRGFI</sequence>
<keyword evidence="2" id="KW-1185">Reference proteome</keyword>
<dbReference type="Pfam" id="PF08284">
    <property type="entry name" value="RVP_2"/>
    <property type="match status" value="1"/>
</dbReference>
<dbReference type="EMBL" id="SMMG02000004">
    <property type="protein sequence ID" value="KAA3477562.1"/>
    <property type="molecule type" value="Genomic_DNA"/>
</dbReference>
<comment type="caution">
    <text evidence="1">The sequence shown here is derived from an EMBL/GenBank/DDBJ whole genome shotgun (WGS) entry which is preliminary data.</text>
</comment>
<dbReference type="Proteomes" id="UP000325315">
    <property type="component" value="Unassembled WGS sequence"/>
</dbReference>
<dbReference type="PANTHER" id="PTHR15503">
    <property type="entry name" value="LDOC1 RELATED"/>
    <property type="match status" value="1"/>
</dbReference>
<dbReference type="InterPro" id="IPR021109">
    <property type="entry name" value="Peptidase_aspartic_dom_sf"/>
</dbReference>
<dbReference type="OrthoDB" id="437338at2759"/>
<dbReference type="InterPro" id="IPR032567">
    <property type="entry name" value="RTL1-rel"/>
</dbReference>
<dbReference type="Gene3D" id="3.10.10.10">
    <property type="entry name" value="HIV Type 1 Reverse Transcriptase, subunit A, domain 1"/>
    <property type="match status" value="1"/>
</dbReference>
<reference evidence="2" key="1">
    <citation type="journal article" date="2019" name="Plant Biotechnol. J.">
        <title>Genome sequencing of the Australian wild diploid species Gossypium australe highlights disease resistance and delayed gland morphogenesis.</title>
        <authorList>
            <person name="Cai Y."/>
            <person name="Cai X."/>
            <person name="Wang Q."/>
            <person name="Wang P."/>
            <person name="Zhang Y."/>
            <person name="Cai C."/>
            <person name="Xu Y."/>
            <person name="Wang K."/>
            <person name="Zhou Z."/>
            <person name="Wang C."/>
            <person name="Geng S."/>
            <person name="Li B."/>
            <person name="Dong Q."/>
            <person name="Hou Y."/>
            <person name="Wang H."/>
            <person name="Ai P."/>
            <person name="Liu Z."/>
            <person name="Yi F."/>
            <person name="Sun M."/>
            <person name="An G."/>
            <person name="Cheng J."/>
            <person name="Zhang Y."/>
            <person name="Shi Q."/>
            <person name="Xie Y."/>
            <person name="Shi X."/>
            <person name="Chang Y."/>
            <person name="Huang F."/>
            <person name="Chen Y."/>
            <person name="Hong S."/>
            <person name="Mi L."/>
            <person name="Sun Q."/>
            <person name="Zhang L."/>
            <person name="Zhou B."/>
            <person name="Peng R."/>
            <person name="Zhang X."/>
            <person name="Liu F."/>
        </authorList>
    </citation>
    <scope>NUCLEOTIDE SEQUENCE [LARGE SCALE GENOMIC DNA]</scope>
    <source>
        <strain evidence="2">cv. PA1801</strain>
    </source>
</reference>
<gene>
    <name evidence="1" type="ORF">EPI10_011441</name>
</gene>
<dbReference type="AlphaFoldDB" id="A0A5B6W9K8"/>
<dbReference type="PANTHER" id="PTHR15503:SF45">
    <property type="entry name" value="RNA-DIRECTED DNA POLYMERASE HOMOLOG"/>
    <property type="match status" value="1"/>
</dbReference>
<protein>
    <submittedName>
        <fullName evidence="1">RVP_2 domain-containing protein</fullName>
    </submittedName>
</protein>
<evidence type="ECO:0000313" key="2">
    <source>
        <dbReference type="Proteomes" id="UP000325315"/>
    </source>
</evidence>
<dbReference type="SUPFAM" id="SSF56672">
    <property type="entry name" value="DNA/RNA polymerases"/>
    <property type="match status" value="1"/>
</dbReference>
<accession>A0A5B6W9K8</accession>
<name>A0A5B6W9K8_9ROSI</name>
<proteinExistence type="predicted"/>